<accession>A0ABR0M2C9</accession>
<keyword evidence="3" id="KW-1185">Reference proteome</keyword>
<evidence type="ECO:0000313" key="3">
    <source>
        <dbReference type="Proteomes" id="UP001357485"/>
    </source>
</evidence>
<evidence type="ECO:0000313" key="2">
    <source>
        <dbReference type="EMBL" id="KAK5277391.1"/>
    </source>
</evidence>
<reference evidence="2 3" key="1">
    <citation type="submission" date="2023-08" db="EMBL/GenBank/DDBJ databases">
        <title>Black Yeasts Isolated from many extreme environments.</title>
        <authorList>
            <person name="Coleine C."/>
            <person name="Stajich J.E."/>
            <person name="Selbmann L."/>
        </authorList>
    </citation>
    <scope>NUCLEOTIDE SEQUENCE [LARGE SCALE GENOMIC DNA]</scope>
    <source>
        <strain evidence="2 3">CCFEE 536</strain>
    </source>
</reference>
<organism evidence="2 3">
    <name type="scientific">Cryomyces antarcticus</name>
    <dbReference type="NCBI Taxonomy" id="329879"/>
    <lineage>
        <taxon>Eukaryota</taxon>
        <taxon>Fungi</taxon>
        <taxon>Dikarya</taxon>
        <taxon>Ascomycota</taxon>
        <taxon>Pezizomycotina</taxon>
        <taxon>Dothideomycetes</taxon>
        <taxon>Dothideomycetes incertae sedis</taxon>
        <taxon>Cryomyces</taxon>
    </lineage>
</organism>
<feature type="compositionally biased region" description="Basic residues" evidence="1">
    <location>
        <begin position="44"/>
        <end position="56"/>
    </location>
</feature>
<evidence type="ECO:0000256" key="1">
    <source>
        <dbReference type="SAM" id="MobiDB-lite"/>
    </source>
</evidence>
<dbReference type="Proteomes" id="UP001357485">
    <property type="component" value="Unassembled WGS sequence"/>
</dbReference>
<gene>
    <name evidence="2" type="ORF">LTR16_009836</name>
</gene>
<proteinExistence type="predicted"/>
<feature type="non-terminal residue" evidence="2">
    <location>
        <position position="1"/>
    </location>
</feature>
<comment type="caution">
    <text evidence="2">The sequence shown here is derived from an EMBL/GenBank/DDBJ whole genome shotgun (WGS) entry which is preliminary data.</text>
</comment>
<sequence>DIRMHRSGIWNSKIGHRNCWCWNLQTRSDHEVVDTSGHVRYHRGVRPRRSRSHHGKHESASGRTLHPVQRLLAPRLWAVCRPYGPGGWVCDWRCWRH</sequence>
<dbReference type="EMBL" id="JAVRRA010002665">
    <property type="protein sequence ID" value="KAK5277391.1"/>
    <property type="molecule type" value="Genomic_DNA"/>
</dbReference>
<feature type="non-terminal residue" evidence="2">
    <location>
        <position position="97"/>
    </location>
</feature>
<name>A0ABR0M2C9_9PEZI</name>
<feature type="region of interest" description="Disordered" evidence="1">
    <location>
        <begin position="44"/>
        <end position="63"/>
    </location>
</feature>
<protein>
    <submittedName>
        <fullName evidence="2">Uncharacterized protein</fullName>
    </submittedName>
</protein>